<keyword evidence="2" id="KW-1185">Reference proteome</keyword>
<comment type="caution">
    <text evidence="1">The sequence shown here is derived from an EMBL/GenBank/DDBJ whole genome shotgun (WGS) entry which is preliminary data.</text>
</comment>
<protein>
    <submittedName>
        <fullName evidence="1">Uncharacterized protein</fullName>
    </submittedName>
</protein>
<name>A0ACC2TY90_9FUNG</name>
<dbReference type="EMBL" id="QTSX02001663">
    <property type="protein sequence ID" value="KAJ9079734.1"/>
    <property type="molecule type" value="Genomic_DNA"/>
</dbReference>
<evidence type="ECO:0000313" key="2">
    <source>
        <dbReference type="Proteomes" id="UP001165960"/>
    </source>
</evidence>
<evidence type="ECO:0000313" key="1">
    <source>
        <dbReference type="EMBL" id="KAJ9079734.1"/>
    </source>
</evidence>
<reference evidence="1" key="1">
    <citation type="submission" date="2022-04" db="EMBL/GenBank/DDBJ databases">
        <title>Genome of the entomopathogenic fungus Entomophthora muscae.</title>
        <authorList>
            <person name="Elya C."/>
            <person name="Lovett B.R."/>
            <person name="Lee E."/>
            <person name="Macias A.M."/>
            <person name="Hajek A.E."/>
            <person name="De Bivort B.L."/>
            <person name="Kasson M.T."/>
            <person name="De Fine Licht H.H."/>
            <person name="Stajich J.E."/>
        </authorList>
    </citation>
    <scope>NUCLEOTIDE SEQUENCE</scope>
    <source>
        <strain evidence="1">Berkeley</strain>
    </source>
</reference>
<gene>
    <name evidence="1" type="ORF">DSO57_1032414</name>
</gene>
<sequence length="284" mass="32647">MSSIPSSSLEGKELVMVPEGILMACSMTACNFPKFFATNVEWWVSQYEKFCKEYLVGKSDMVFNVRQFLADKPAKWHNMVLEFDSWDKWKSMAINCFGDKHIDIIEKLENIQIQDHETVDKFIDAYRALACLAIRCKLQKGLKGSCSEIEANFNSGIGFAFFKRAVPLEYRMTIEERDIEDLTEAYNLVEKFYRIKVEDLPDKKANKASAWNPFSKKSSKDPKQSDLTNKLNKVLKVFMASGKPAPWYNNGLCFNCQSVENQAKNCPEKCCYCKEDHVCSDCKL</sequence>
<accession>A0ACC2TY90</accession>
<proteinExistence type="predicted"/>
<dbReference type="Proteomes" id="UP001165960">
    <property type="component" value="Unassembled WGS sequence"/>
</dbReference>
<organism evidence="1 2">
    <name type="scientific">Entomophthora muscae</name>
    <dbReference type="NCBI Taxonomy" id="34485"/>
    <lineage>
        <taxon>Eukaryota</taxon>
        <taxon>Fungi</taxon>
        <taxon>Fungi incertae sedis</taxon>
        <taxon>Zoopagomycota</taxon>
        <taxon>Entomophthoromycotina</taxon>
        <taxon>Entomophthoromycetes</taxon>
        <taxon>Entomophthorales</taxon>
        <taxon>Entomophthoraceae</taxon>
        <taxon>Entomophthora</taxon>
    </lineage>
</organism>